<name>A0A0Q9YV19_9GAMM</name>
<reference evidence="2" key="1">
    <citation type="submission" date="2015-09" db="EMBL/GenBank/DDBJ databases">
        <title>Draft Genome Sequences of Two Novel Amoeba-resistant Intranuclear Bacteria, Candidatus Berkiella cookevillensis and Candidatus Berkiella aquae.</title>
        <authorList>
            <person name="Mehari Y.T."/>
            <person name="Arivett B.A."/>
            <person name="Farone A.L."/>
            <person name="Gunderson J.H."/>
            <person name="Farone M.B."/>
        </authorList>
    </citation>
    <scope>NUCLEOTIDE SEQUENCE [LARGE SCALE GENOMIC DNA]</scope>
    <source>
        <strain evidence="2">HT99</strain>
    </source>
</reference>
<dbReference type="InterPro" id="IPR009078">
    <property type="entry name" value="Ferritin-like_SF"/>
</dbReference>
<evidence type="ECO:0000313" key="3">
    <source>
        <dbReference type="EMBL" id="MCS5711264.1"/>
    </source>
</evidence>
<dbReference type="RefSeq" id="WP_075066632.1">
    <property type="nucleotide sequence ID" value="NZ_LKAJ02000001.1"/>
</dbReference>
<protein>
    <submittedName>
        <fullName evidence="2">Uncharacterized protein</fullName>
    </submittedName>
</protein>
<reference evidence="3" key="3">
    <citation type="submission" date="2021-06" db="EMBL/GenBank/DDBJ databases">
        <title>Genomic Description and Analysis of Intracellular Bacteria, Candidatus Berkiella cookevillensis and Candidatus Berkiella aquae.</title>
        <authorList>
            <person name="Kidane D.T."/>
            <person name="Mehari Y.T."/>
            <person name="Rice F.C."/>
            <person name="Arivett B.A."/>
            <person name="Farone A.L."/>
            <person name="Berk S.G."/>
            <person name="Farone M.B."/>
        </authorList>
    </citation>
    <scope>NUCLEOTIDE SEQUENCE</scope>
    <source>
        <strain evidence="3">HT99</strain>
    </source>
</reference>
<evidence type="ECO:0000313" key="2">
    <source>
        <dbReference type="EMBL" id="KRG20788.1"/>
    </source>
</evidence>
<dbReference type="SUPFAM" id="SSF47240">
    <property type="entry name" value="Ferritin-like"/>
    <property type="match status" value="1"/>
</dbReference>
<reference evidence="3" key="2">
    <citation type="journal article" date="2016" name="Genome Announc.">
        <title>Draft Genome Sequences of Two Novel Amoeba-Resistant Intranuclear Bacteria, 'Candidatus Berkiella cookevillensis' and 'Candidatus Berkiella aquae'.</title>
        <authorList>
            <person name="Mehari Y.T."/>
            <person name="Arivett B.A."/>
            <person name="Farone A.L."/>
            <person name="Gunderson J.H."/>
            <person name="Farone M.B."/>
        </authorList>
    </citation>
    <scope>NUCLEOTIDE SEQUENCE</scope>
    <source>
        <strain evidence="3">HT99</strain>
    </source>
</reference>
<dbReference type="OrthoDB" id="528268at2"/>
<evidence type="ECO:0000256" key="1">
    <source>
        <dbReference type="SAM" id="MobiDB-lite"/>
    </source>
</evidence>
<sequence>MSHSIVNSLYLPHQGDNPSLDKTLQGSLRRKGRLAEPPSFDSSLPAWSAALYGLPHSKLFQQLDETKQHQIVKSCNNFVLTESYFIEKAGLAYCAKMITLGETTEIRQMYGLIASDEAVHLSWLAPYLDVTQRVTPQGKFIQHISNMIEVCDVNTLYFLIQTVLEGWGIAYYKTLGKSCQWGSLKATLLNILKDEAIHHNTGVALFSPERLTKQSELAIYDGIKSYLDILRVGAQNIVACCEQQLGPLSFDALVALFTAMETERSSAIKLHILKNIMLQPATAKWLAQLEIEGYFEPYSPVECAKIYREQSQHTAVASCVAATAAL</sequence>
<dbReference type="EMBL" id="LKAJ02000001">
    <property type="protein sequence ID" value="MCS5711264.1"/>
    <property type="molecule type" value="Genomic_DNA"/>
</dbReference>
<dbReference type="EMBL" id="LKAJ01000008">
    <property type="protein sequence ID" value="KRG20788.1"/>
    <property type="molecule type" value="Genomic_DNA"/>
</dbReference>
<dbReference type="STRING" id="295108.HT99x_02005"/>
<dbReference type="AlphaFoldDB" id="A0A0Q9YV19"/>
<comment type="caution">
    <text evidence="2">The sequence shown here is derived from an EMBL/GenBank/DDBJ whole genome shotgun (WGS) entry which is preliminary data.</text>
</comment>
<proteinExistence type="predicted"/>
<organism evidence="2">
    <name type="scientific">Candidatus Berkiella aquae</name>
    <dbReference type="NCBI Taxonomy" id="295108"/>
    <lineage>
        <taxon>Bacteria</taxon>
        <taxon>Pseudomonadati</taxon>
        <taxon>Pseudomonadota</taxon>
        <taxon>Gammaproteobacteria</taxon>
        <taxon>Candidatus Berkiellales</taxon>
        <taxon>Candidatus Berkiellaceae</taxon>
        <taxon>Candidatus Berkiella</taxon>
    </lineage>
</organism>
<evidence type="ECO:0000313" key="4">
    <source>
        <dbReference type="Proteomes" id="UP000051497"/>
    </source>
</evidence>
<dbReference type="Proteomes" id="UP000051497">
    <property type="component" value="Unassembled WGS sequence"/>
</dbReference>
<feature type="compositionally biased region" description="Polar residues" evidence="1">
    <location>
        <begin position="16"/>
        <end position="26"/>
    </location>
</feature>
<gene>
    <name evidence="3" type="ORF">HT99x_007445</name>
    <name evidence="2" type="ORF">HT99x_02005</name>
</gene>
<keyword evidence="4" id="KW-1185">Reference proteome</keyword>
<accession>A0A0Q9YV19</accession>
<feature type="region of interest" description="Disordered" evidence="1">
    <location>
        <begin position="16"/>
        <end position="39"/>
    </location>
</feature>